<evidence type="ECO:0000313" key="4">
    <source>
        <dbReference type="EMBL" id="PNU05496.1"/>
    </source>
</evidence>
<evidence type="ECO:0000259" key="3">
    <source>
        <dbReference type="PROSITE" id="PS50887"/>
    </source>
</evidence>
<protein>
    <recommendedName>
        <fullName evidence="6">Diguanylate cyclase</fullName>
    </recommendedName>
</protein>
<dbReference type="PROSITE" id="PS50883">
    <property type="entry name" value="EAL"/>
    <property type="match status" value="1"/>
</dbReference>
<keyword evidence="1" id="KW-0472">Membrane</keyword>
<dbReference type="InterPro" id="IPR035919">
    <property type="entry name" value="EAL_sf"/>
</dbReference>
<dbReference type="NCBIfam" id="TIGR00254">
    <property type="entry name" value="GGDEF"/>
    <property type="match status" value="1"/>
</dbReference>
<dbReference type="SMART" id="SM00267">
    <property type="entry name" value="GGDEF"/>
    <property type="match status" value="1"/>
</dbReference>
<dbReference type="CDD" id="cd01948">
    <property type="entry name" value="EAL"/>
    <property type="match status" value="1"/>
</dbReference>
<dbReference type="InterPro" id="IPR029787">
    <property type="entry name" value="Nucleotide_cyclase"/>
</dbReference>
<evidence type="ECO:0000313" key="5">
    <source>
        <dbReference type="Proteomes" id="UP000236327"/>
    </source>
</evidence>
<dbReference type="SMART" id="SM00052">
    <property type="entry name" value="EAL"/>
    <property type="match status" value="1"/>
</dbReference>
<dbReference type="Pfam" id="PF00563">
    <property type="entry name" value="EAL"/>
    <property type="match status" value="1"/>
</dbReference>
<dbReference type="Gene3D" id="3.20.20.450">
    <property type="entry name" value="EAL domain"/>
    <property type="match status" value="1"/>
</dbReference>
<comment type="caution">
    <text evidence="4">The sequence shown here is derived from an EMBL/GenBank/DDBJ whole genome shotgun (WGS) entry which is preliminary data.</text>
</comment>
<evidence type="ECO:0008006" key="6">
    <source>
        <dbReference type="Google" id="ProtNLM"/>
    </source>
</evidence>
<dbReference type="InterPro" id="IPR043128">
    <property type="entry name" value="Rev_trsase/Diguanyl_cyclase"/>
</dbReference>
<feature type="domain" description="GGDEF" evidence="3">
    <location>
        <begin position="362"/>
        <end position="495"/>
    </location>
</feature>
<name>A0A2K2G391_9SPHN</name>
<evidence type="ECO:0000259" key="2">
    <source>
        <dbReference type="PROSITE" id="PS50883"/>
    </source>
</evidence>
<proteinExistence type="predicted"/>
<feature type="domain" description="EAL" evidence="2">
    <location>
        <begin position="504"/>
        <end position="754"/>
    </location>
</feature>
<dbReference type="PROSITE" id="PS50887">
    <property type="entry name" value="GGDEF"/>
    <property type="match status" value="1"/>
</dbReference>
<dbReference type="Pfam" id="PF00990">
    <property type="entry name" value="GGDEF"/>
    <property type="match status" value="1"/>
</dbReference>
<dbReference type="InterPro" id="IPR000160">
    <property type="entry name" value="GGDEF_dom"/>
</dbReference>
<dbReference type="InterPro" id="IPR001633">
    <property type="entry name" value="EAL_dom"/>
</dbReference>
<gene>
    <name evidence="4" type="ORF">A8V01_16060</name>
</gene>
<dbReference type="CDD" id="cd01949">
    <property type="entry name" value="GGDEF"/>
    <property type="match status" value="1"/>
</dbReference>
<organism evidence="4 5">
    <name type="scientific">Novosphingobium guangzhouense</name>
    <dbReference type="NCBI Taxonomy" id="1850347"/>
    <lineage>
        <taxon>Bacteria</taxon>
        <taxon>Pseudomonadati</taxon>
        <taxon>Pseudomonadota</taxon>
        <taxon>Alphaproteobacteria</taxon>
        <taxon>Sphingomonadales</taxon>
        <taxon>Sphingomonadaceae</taxon>
        <taxon>Novosphingobium</taxon>
    </lineage>
</organism>
<dbReference type="EMBL" id="LYMM01000025">
    <property type="protein sequence ID" value="PNU05496.1"/>
    <property type="molecule type" value="Genomic_DNA"/>
</dbReference>
<dbReference type="Proteomes" id="UP000236327">
    <property type="component" value="Unassembled WGS sequence"/>
</dbReference>
<dbReference type="Gene3D" id="3.30.70.270">
    <property type="match status" value="1"/>
</dbReference>
<dbReference type="SUPFAM" id="SSF141868">
    <property type="entry name" value="EAL domain-like"/>
    <property type="match status" value="1"/>
</dbReference>
<evidence type="ECO:0000256" key="1">
    <source>
        <dbReference type="SAM" id="Phobius"/>
    </source>
</evidence>
<dbReference type="PANTHER" id="PTHR44757:SF2">
    <property type="entry name" value="BIOFILM ARCHITECTURE MAINTENANCE PROTEIN MBAA"/>
    <property type="match status" value="1"/>
</dbReference>
<dbReference type="PANTHER" id="PTHR44757">
    <property type="entry name" value="DIGUANYLATE CYCLASE DGCP"/>
    <property type="match status" value="1"/>
</dbReference>
<dbReference type="SUPFAM" id="SSF55073">
    <property type="entry name" value="Nucleotide cyclase"/>
    <property type="match status" value="1"/>
</dbReference>
<dbReference type="AlphaFoldDB" id="A0A2K2G391"/>
<keyword evidence="1" id="KW-1133">Transmembrane helix</keyword>
<accession>A0A2K2G391</accession>
<keyword evidence="1" id="KW-0812">Transmembrane</keyword>
<dbReference type="InterPro" id="IPR007892">
    <property type="entry name" value="CHASE4"/>
</dbReference>
<dbReference type="Pfam" id="PF05228">
    <property type="entry name" value="CHASE4"/>
    <property type="match status" value="1"/>
</dbReference>
<dbReference type="InterPro" id="IPR052155">
    <property type="entry name" value="Biofilm_reg_signaling"/>
</dbReference>
<sequence length="760" mass="82825">MSQGCWLVSRPSADLTTFRRNFVRQVIGPMAVLALSIVAATAGGLHWATRTSDSVALQRQTRLARLALSGSADQIAYEQQGIATWGQLIQQLARRQPDTPWLDREVGGWLSTMFHHDMTFILSPDGKPIFAFVEGRPAPPSSYRMIANDLAPFVAVVGGRRALAGKVDYGLAPRRQSTVLTQASTVYASDATLVAQRPAAASVMRISTGAADGSKSLPLLVSVRFFDARYLKELSAWNMLKGLRFSQDPAARPGEAGVEFWDEMNERIGFFFWKPELPGSRIGRLLGPFAAMLILVMFTAMGALVRSLWHSGRQLTGAVLDLQASEAQAQHLAFHDVLTGLPNRALFYDRLEQALARARRGERCAVLVLDLDRFKQVNDTLGHAAGDVLIREFAVRLSDTVRAMDTVARIGGDEFCILACDIADDVDITVLCDRILSVVDQPFALLGSQVFVGVTIGVAIAPDAGTDRGELVRKADIALYKAKHDGRGRFQLFAPFMDETVKLRGQIEDELRHALSDGQGLSVHYQPEVDAQSGKVIGLEALVRWNHPVRGPLAPGEFIPIAEESGLIVPLGEWVLAQACRMAVRLPDLFVAVNVSAVQLRTGNFVERVVGIVTAAGCRPGLIELEITESVLLDEESAAAATLHRLRDLGFRVALDDFGTGYSSLSYLRQFKVDKIKIDRSFINNLGSDAEAAAIVTSVVTLGHAMGLTVTAEGVENREQMDRLSDAGCNELQGYFFTRALPEDAVVAFIAKQTNFRNVA</sequence>
<feature type="transmembrane region" description="Helical" evidence="1">
    <location>
        <begin position="26"/>
        <end position="48"/>
    </location>
</feature>
<keyword evidence="5" id="KW-1185">Reference proteome</keyword>
<reference evidence="4 5" key="1">
    <citation type="submission" date="2016-05" db="EMBL/GenBank/DDBJ databases">
        <title>Complete genome sequence of Novosphingobium guangzhouense SA925(T).</title>
        <authorList>
            <person name="Sha S."/>
        </authorList>
    </citation>
    <scope>NUCLEOTIDE SEQUENCE [LARGE SCALE GENOMIC DNA]</scope>
    <source>
        <strain evidence="4 5">SA925</strain>
    </source>
</reference>